<dbReference type="SUPFAM" id="SSF53300">
    <property type="entry name" value="vWA-like"/>
    <property type="match status" value="1"/>
</dbReference>
<dbReference type="GO" id="GO:0031593">
    <property type="term" value="F:polyubiquitin modification-dependent protein binding"/>
    <property type="evidence" value="ECO:0007669"/>
    <property type="project" value="TreeGrafter"/>
</dbReference>
<dbReference type="GO" id="GO:0005829">
    <property type="term" value="C:cytosol"/>
    <property type="evidence" value="ECO:0007669"/>
    <property type="project" value="TreeGrafter"/>
</dbReference>
<reference evidence="5 6" key="1">
    <citation type="journal article" date="2023" name="Nat. Commun.">
        <title>Origin of minicircular mitochondrial genomes in red algae.</title>
        <authorList>
            <person name="Lee Y."/>
            <person name="Cho C.H."/>
            <person name="Lee Y.M."/>
            <person name="Park S.I."/>
            <person name="Yang J.H."/>
            <person name="West J.A."/>
            <person name="Bhattacharya D."/>
            <person name="Yoon H.S."/>
        </authorList>
    </citation>
    <scope>NUCLEOTIDE SEQUENCE [LARGE SCALE GENOMIC DNA]</scope>
    <source>
        <strain evidence="5 6">CCMP1338</strain>
        <tissue evidence="5">Whole cell</tissue>
    </source>
</reference>
<keyword evidence="2" id="KW-0647">Proteasome</keyword>
<dbReference type="PANTHER" id="PTHR10223:SF0">
    <property type="entry name" value="26S PROTEASOME NON-ATPASE REGULATORY SUBUNIT 4"/>
    <property type="match status" value="1"/>
</dbReference>
<feature type="region of interest" description="Disordered" evidence="3">
    <location>
        <begin position="233"/>
        <end position="344"/>
    </location>
</feature>
<dbReference type="PANTHER" id="PTHR10223">
    <property type="entry name" value="26S PROTEASOME NON-ATPASE REGULATORY SUBUNIT 4"/>
    <property type="match status" value="1"/>
</dbReference>
<evidence type="ECO:0000259" key="4">
    <source>
        <dbReference type="PROSITE" id="PS50234"/>
    </source>
</evidence>
<dbReference type="InterPro" id="IPR002035">
    <property type="entry name" value="VWF_A"/>
</dbReference>
<dbReference type="Proteomes" id="UP001157974">
    <property type="component" value="Unassembled WGS sequence"/>
</dbReference>
<dbReference type="GO" id="GO:0043161">
    <property type="term" value="P:proteasome-mediated ubiquitin-dependent protein catabolic process"/>
    <property type="evidence" value="ECO:0007669"/>
    <property type="project" value="TreeGrafter"/>
</dbReference>
<keyword evidence="6" id="KW-1185">Reference proteome</keyword>
<dbReference type="Pfam" id="PF13519">
    <property type="entry name" value="VWA_2"/>
    <property type="match status" value="1"/>
</dbReference>
<evidence type="ECO:0000313" key="5">
    <source>
        <dbReference type="EMBL" id="KAJ8908299.1"/>
    </source>
</evidence>
<feature type="domain" description="VWFA" evidence="4">
    <location>
        <begin position="5"/>
        <end position="188"/>
    </location>
</feature>
<proteinExistence type="inferred from homology"/>
<dbReference type="Gene3D" id="3.40.50.410">
    <property type="entry name" value="von Willebrand factor, type A domain"/>
    <property type="match status" value="1"/>
</dbReference>
<organism evidence="5 6">
    <name type="scientific">Rhodosorus marinus</name>
    <dbReference type="NCBI Taxonomy" id="101924"/>
    <lineage>
        <taxon>Eukaryota</taxon>
        <taxon>Rhodophyta</taxon>
        <taxon>Stylonematophyceae</taxon>
        <taxon>Stylonematales</taxon>
        <taxon>Stylonemataceae</taxon>
        <taxon>Rhodosorus</taxon>
    </lineage>
</organism>
<comment type="similarity">
    <text evidence="1">Belongs to the proteasome subunit S5A family.</text>
</comment>
<dbReference type="InterPro" id="IPR036465">
    <property type="entry name" value="vWFA_dom_sf"/>
</dbReference>
<sequence length="344" mass="37075">MVLEATIVCIDNSEWMRNGDYPPSRLAAQADAANLICSAKVSQNRENTVGLLTMAGKSARMLVTQTNDDRQIITSLHQVNVDGHCDYVASIRKAQLALKHRQNQQQRQRIVVFFGSPIAIEQGILQKVGTDLRRNGVALDLINFGEEDHNGPPLETLLQAVNKDNNSHLVTVPPARQLLSDVLLRSAIMLEEGAVGDMDGAGVGDGSTNEFPFGVDPSADPELAMALTLSMAEETERQAQRAAQQAGEPSDGDATGPTAMERDDPQAGGPAVEAQDGDQDLYEIGDQAMPIDTDSGKGATETSAVIDEEMDEEMKLAIEISKADQQGQTEEKDGSGEKHDREKK</sequence>
<name>A0AAV8V0C7_9RHOD</name>
<accession>A0AAV8V0C7</accession>
<gene>
    <name evidence="5" type="ORF">NDN08_008390</name>
</gene>
<feature type="compositionally biased region" description="Basic and acidic residues" evidence="3">
    <location>
        <begin position="329"/>
        <end position="344"/>
    </location>
</feature>
<dbReference type="EMBL" id="JAMWBK010000002">
    <property type="protein sequence ID" value="KAJ8908299.1"/>
    <property type="molecule type" value="Genomic_DNA"/>
</dbReference>
<dbReference type="InterPro" id="IPR003903">
    <property type="entry name" value="UIM_dom"/>
</dbReference>
<dbReference type="GO" id="GO:0008540">
    <property type="term" value="C:proteasome regulatory particle, base subcomplex"/>
    <property type="evidence" value="ECO:0007669"/>
    <property type="project" value="TreeGrafter"/>
</dbReference>
<comment type="caution">
    <text evidence="5">The sequence shown here is derived from an EMBL/GenBank/DDBJ whole genome shotgun (WGS) entry which is preliminary data.</text>
</comment>
<dbReference type="GO" id="GO:0005634">
    <property type="term" value="C:nucleus"/>
    <property type="evidence" value="ECO:0007669"/>
    <property type="project" value="TreeGrafter"/>
</dbReference>
<dbReference type="AlphaFoldDB" id="A0AAV8V0C7"/>
<dbReference type="PROSITE" id="PS50330">
    <property type="entry name" value="UIM"/>
    <property type="match status" value="1"/>
</dbReference>
<dbReference type="Gene3D" id="1.10.287.3990">
    <property type="match status" value="1"/>
</dbReference>
<protein>
    <recommendedName>
        <fullName evidence="4">VWFA domain-containing protein</fullName>
    </recommendedName>
</protein>
<feature type="region of interest" description="Disordered" evidence="3">
    <location>
        <begin position="198"/>
        <end position="219"/>
    </location>
</feature>
<dbReference type="PROSITE" id="PS50234">
    <property type="entry name" value="VWFA"/>
    <property type="match status" value="1"/>
</dbReference>
<evidence type="ECO:0000256" key="3">
    <source>
        <dbReference type="SAM" id="MobiDB-lite"/>
    </source>
</evidence>
<dbReference type="InterPro" id="IPR027040">
    <property type="entry name" value="PSMD4"/>
</dbReference>
<evidence type="ECO:0000256" key="2">
    <source>
        <dbReference type="ARBA" id="ARBA00022942"/>
    </source>
</evidence>
<dbReference type="FunFam" id="3.40.50.410:FF:000005">
    <property type="entry name" value="26S proteasome non-ATPase regulatory subunit 4"/>
    <property type="match status" value="1"/>
</dbReference>
<evidence type="ECO:0000256" key="1">
    <source>
        <dbReference type="ARBA" id="ARBA00005574"/>
    </source>
</evidence>
<evidence type="ECO:0000313" key="6">
    <source>
        <dbReference type="Proteomes" id="UP001157974"/>
    </source>
</evidence>